<dbReference type="InterPro" id="IPR036638">
    <property type="entry name" value="HLH_DNA-bd_sf"/>
</dbReference>
<evidence type="ECO:0000259" key="9">
    <source>
        <dbReference type="PROSITE" id="PS50888"/>
    </source>
</evidence>
<feature type="compositionally biased region" description="Low complexity" evidence="8">
    <location>
        <begin position="78"/>
        <end position="89"/>
    </location>
</feature>
<evidence type="ECO:0000313" key="10">
    <source>
        <dbReference type="EMBL" id="KAI6648895.1"/>
    </source>
</evidence>
<feature type="compositionally biased region" description="Polar residues" evidence="8">
    <location>
        <begin position="121"/>
        <end position="134"/>
    </location>
</feature>
<dbReference type="EMBL" id="JAKMXF010000324">
    <property type="protein sequence ID" value="KAI6648895.1"/>
    <property type="molecule type" value="Genomic_DNA"/>
</dbReference>
<feature type="region of interest" description="Disordered" evidence="8">
    <location>
        <begin position="69"/>
        <end position="97"/>
    </location>
</feature>
<feature type="compositionally biased region" description="Polar residues" evidence="8">
    <location>
        <begin position="141"/>
        <end position="175"/>
    </location>
</feature>
<comment type="similarity">
    <text evidence="2">Belongs to the MiT/TFE family.</text>
</comment>
<gene>
    <name evidence="10" type="ORF">LOD99_6968</name>
</gene>
<evidence type="ECO:0000313" key="11">
    <source>
        <dbReference type="Proteomes" id="UP001165289"/>
    </source>
</evidence>
<dbReference type="GO" id="GO:0000978">
    <property type="term" value="F:RNA polymerase II cis-regulatory region sequence-specific DNA binding"/>
    <property type="evidence" value="ECO:0007669"/>
    <property type="project" value="TreeGrafter"/>
</dbReference>
<dbReference type="PANTHER" id="PTHR45776">
    <property type="entry name" value="MIP04163P"/>
    <property type="match status" value="1"/>
</dbReference>
<dbReference type="PROSITE" id="PS50888">
    <property type="entry name" value="BHLH"/>
    <property type="match status" value="1"/>
</dbReference>
<accession>A0AAV7JKB5</accession>
<dbReference type="InterPro" id="IPR011598">
    <property type="entry name" value="bHLH_dom"/>
</dbReference>
<comment type="caution">
    <text evidence="10">The sequence shown here is derived from an EMBL/GenBank/DDBJ whole genome shotgun (WGS) entry which is preliminary data.</text>
</comment>
<keyword evidence="11" id="KW-1185">Reference proteome</keyword>
<feature type="compositionally biased region" description="Basic and acidic residues" evidence="8">
    <location>
        <begin position="16"/>
        <end position="25"/>
    </location>
</feature>
<dbReference type="GO" id="GO:0046983">
    <property type="term" value="F:protein dimerization activity"/>
    <property type="evidence" value="ECO:0007669"/>
    <property type="project" value="InterPro"/>
</dbReference>
<evidence type="ECO:0000256" key="6">
    <source>
        <dbReference type="ARBA" id="ARBA00023242"/>
    </source>
</evidence>
<keyword evidence="7" id="KW-0175">Coiled coil</keyword>
<organism evidence="10 11">
    <name type="scientific">Oopsacas minuta</name>
    <dbReference type="NCBI Taxonomy" id="111878"/>
    <lineage>
        <taxon>Eukaryota</taxon>
        <taxon>Metazoa</taxon>
        <taxon>Porifera</taxon>
        <taxon>Hexactinellida</taxon>
        <taxon>Hexasterophora</taxon>
        <taxon>Lyssacinosida</taxon>
        <taxon>Leucopsacidae</taxon>
        <taxon>Oopsacas</taxon>
    </lineage>
</organism>
<dbReference type="Pfam" id="PF00010">
    <property type="entry name" value="HLH"/>
    <property type="match status" value="1"/>
</dbReference>
<evidence type="ECO:0000256" key="8">
    <source>
        <dbReference type="SAM" id="MobiDB-lite"/>
    </source>
</evidence>
<evidence type="ECO:0000256" key="5">
    <source>
        <dbReference type="ARBA" id="ARBA00023163"/>
    </source>
</evidence>
<feature type="region of interest" description="Disordered" evidence="8">
    <location>
        <begin position="1"/>
        <end position="46"/>
    </location>
</feature>
<evidence type="ECO:0000256" key="7">
    <source>
        <dbReference type="SAM" id="Coils"/>
    </source>
</evidence>
<name>A0AAV7JKB5_9METZ</name>
<dbReference type="Proteomes" id="UP001165289">
    <property type="component" value="Unassembled WGS sequence"/>
</dbReference>
<proteinExistence type="inferred from homology"/>
<feature type="compositionally biased region" description="Polar residues" evidence="8">
    <location>
        <begin position="386"/>
        <end position="419"/>
    </location>
</feature>
<feature type="compositionally biased region" description="Low complexity" evidence="8">
    <location>
        <begin position="26"/>
        <end position="39"/>
    </location>
</feature>
<dbReference type="SUPFAM" id="SSF47459">
    <property type="entry name" value="HLH, helix-loop-helix DNA-binding domain"/>
    <property type="match status" value="1"/>
</dbReference>
<dbReference type="CDD" id="cd11397">
    <property type="entry name" value="bHLHzip_MITF_like"/>
    <property type="match status" value="1"/>
</dbReference>
<evidence type="ECO:0000256" key="3">
    <source>
        <dbReference type="ARBA" id="ARBA00023015"/>
    </source>
</evidence>
<protein>
    <submittedName>
        <fullName evidence="10">BHLH domain containing Microphthalmia-associated transcription factor (MITF)</fullName>
    </submittedName>
</protein>
<feature type="region of interest" description="Disordered" evidence="8">
    <location>
        <begin position="385"/>
        <end position="423"/>
    </location>
</feature>
<feature type="domain" description="BHLH" evidence="9">
    <location>
        <begin position="304"/>
        <end position="355"/>
    </location>
</feature>
<dbReference type="SMART" id="SM00353">
    <property type="entry name" value="HLH"/>
    <property type="match status" value="1"/>
</dbReference>
<feature type="region of interest" description="Disordered" evidence="8">
    <location>
        <begin position="121"/>
        <end position="185"/>
    </location>
</feature>
<dbReference type="Gene3D" id="4.10.280.10">
    <property type="entry name" value="Helix-loop-helix DNA-binding domain"/>
    <property type="match status" value="1"/>
</dbReference>
<dbReference type="AlphaFoldDB" id="A0AAV7JKB5"/>
<sequence length="519" mass="58410">MTSRTHLKSMIQKQQMEQEDKRRLDYSNSSPASSLDSSDIQTSMHSHHTVNSYVPGNYNSGFSNSHQIHRSFGSIPNSHSSGHLSGPHSYTDSSLSRPNFIQTADSFGGGNIVGQSFQQFSQPHETDSLLTQGNYPPHPTLTHTQSNPTLCSRSVSPTPNDSSSTSLPHESNFTGQMEFLTGPNQYPRPIPPASSEESISEHSQFSDEGQFNPLNMDHAISGSPYSFFPQQVVIEQPITDQFSDRQLFYQSNSIMQQISRSHPTPGFGMPLHGQIKKPDDFDFGVPEGVLYQEKEVRTQVKERRKKDNHNAIERRRRYHINERITDLLTLLPSHEDMKPHKGKILEASVDYIKQLQNERKFFEERVKELEMILNQNNIPFRRHSVDTNSVSSRGTSPAPSPVGSNYSSDAPKSTGTGNSHMEPFTFGGAKVDLGSNLSHDSNQFDSSHFQRLSIETNPGPIKMENSFYTNNWSANNNEHDPYGRHRTDTELTLKGRDRSDTDVTMIGDFESSMEQTLKS</sequence>
<dbReference type="GO" id="GO:0000981">
    <property type="term" value="F:DNA-binding transcription factor activity, RNA polymerase II-specific"/>
    <property type="evidence" value="ECO:0007669"/>
    <property type="project" value="TreeGrafter"/>
</dbReference>
<keyword evidence="5" id="KW-0804">Transcription</keyword>
<dbReference type="GO" id="GO:0005634">
    <property type="term" value="C:nucleus"/>
    <property type="evidence" value="ECO:0007669"/>
    <property type="project" value="UniProtKB-SubCell"/>
</dbReference>
<comment type="subcellular location">
    <subcellularLocation>
        <location evidence="1">Nucleus</location>
    </subcellularLocation>
</comment>
<feature type="coiled-coil region" evidence="7">
    <location>
        <begin position="345"/>
        <end position="372"/>
    </location>
</feature>
<keyword evidence="3" id="KW-0805">Transcription regulation</keyword>
<keyword evidence="4" id="KW-0238">DNA-binding</keyword>
<keyword evidence="6" id="KW-0539">Nucleus</keyword>
<reference evidence="10 11" key="1">
    <citation type="journal article" date="2023" name="BMC Biol.">
        <title>The compact genome of the sponge Oopsacas minuta (Hexactinellida) is lacking key metazoan core genes.</title>
        <authorList>
            <person name="Santini S."/>
            <person name="Schenkelaars Q."/>
            <person name="Jourda C."/>
            <person name="Duchesne M."/>
            <person name="Belahbib H."/>
            <person name="Rocher C."/>
            <person name="Selva M."/>
            <person name="Riesgo A."/>
            <person name="Vervoort M."/>
            <person name="Leys S.P."/>
            <person name="Kodjabachian L."/>
            <person name="Le Bivic A."/>
            <person name="Borchiellini C."/>
            <person name="Claverie J.M."/>
            <person name="Renard E."/>
        </authorList>
    </citation>
    <scope>NUCLEOTIDE SEQUENCE [LARGE SCALE GENOMIC DNA]</scope>
    <source>
        <strain evidence="10">SPO-2</strain>
    </source>
</reference>
<evidence type="ECO:0000256" key="1">
    <source>
        <dbReference type="ARBA" id="ARBA00004123"/>
    </source>
</evidence>
<evidence type="ECO:0000256" key="4">
    <source>
        <dbReference type="ARBA" id="ARBA00023125"/>
    </source>
</evidence>
<dbReference type="PANTHER" id="PTHR45776:SF2">
    <property type="entry name" value="MIP04163P"/>
    <property type="match status" value="1"/>
</dbReference>
<evidence type="ECO:0000256" key="2">
    <source>
        <dbReference type="ARBA" id="ARBA00008289"/>
    </source>
</evidence>